<sequence length="62" mass="7152">MTTEHTVPEDHSDSQGVFDQVRLELQRHGVFISDEEWAGMNLMERSDRLKAEIEGLKSQHAE</sequence>
<gene>
    <name evidence="1" type="ORF">ABEG18_06525</name>
</gene>
<organism evidence="1">
    <name type="scientific">Alsobacter sp. KACC 23698</name>
    <dbReference type="NCBI Taxonomy" id="3149229"/>
    <lineage>
        <taxon>Bacteria</taxon>
        <taxon>Pseudomonadati</taxon>
        <taxon>Pseudomonadota</taxon>
        <taxon>Alphaproteobacteria</taxon>
        <taxon>Hyphomicrobiales</taxon>
        <taxon>Alsobacteraceae</taxon>
        <taxon>Alsobacter</taxon>
    </lineage>
</organism>
<dbReference type="EMBL" id="CP157484">
    <property type="protein sequence ID" value="XBO40417.1"/>
    <property type="molecule type" value="Genomic_DNA"/>
</dbReference>
<proteinExistence type="predicted"/>
<dbReference type="AlphaFoldDB" id="A0AAU7JJ56"/>
<evidence type="ECO:0000313" key="1">
    <source>
        <dbReference type="EMBL" id="XBO40417.1"/>
    </source>
</evidence>
<accession>A0AAU7JJ56</accession>
<protein>
    <submittedName>
        <fullName evidence="1">Uncharacterized protein</fullName>
    </submittedName>
</protein>
<name>A0AAU7JJ56_9HYPH</name>
<dbReference type="RefSeq" id="WP_406857276.1">
    <property type="nucleotide sequence ID" value="NZ_CP157484.1"/>
</dbReference>
<reference evidence="1" key="1">
    <citation type="submission" date="2024-05" db="EMBL/GenBank/DDBJ databases">
        <authorList>
            <person name="Kim S."/>
            <person name="Heo J."/>
            <person name="Choi H."/>
            <person name="Choi Y."/>
            <person name="Kwon S.-W."/>
            <person name="Kim Y."/>
        </authorList>
    </citation>
    <scope>NUCLEOTIDE SEQUENCE</scope>
    <source>
        <strain evidence="1">KACC 23698</strain>
    </source>
</reference>